<reference evidence="2 4" key="2">
    <citation type="submission" date="2017-07" db="EMBL/GenBank/DDBJ databases">
        <title>Draft genome sequence of Enterobacter cloacae ST128, a clinical strain coproducing KPC-2 and NDM-1 carbapenemases.</title>
        <authorList>
            <person name="Li X."/>
        </authorList>
    </citation>
    <scope>NUCLEOTIDE SEQUENCE [LARGE SCALE GENOMIC DNA]</scope>
    <source>
        <strain evidence="2 4">HBY</strain>
    </source>
</reference>
<evidence type="ECO:0000313" key="4">
    <source>
        <dbReference type="Proteomes" id="UP000231328"/>
    </source>
</evidence>
<organism evidence="1 3">
    <name type="scientific">Enterobacter hormaechei</name>
    <dbReference type="NCBI Taxonomy" id="158836"/>
    <lineage>
        <taxon>Bacteria</taxon>
        <taxon>Pseudomonadati</taxon>
        <taxon>Pseudomonadota</taxon>
        <taxon>Gammaproteobacteria</taxon>
        <taxon>Enterobacterales</taxon>
        <taxon>Enterobacteriaceae</taxon>
        <taxon>Enterobacter</taxon>
        <taxon>Enterobacter cloacae complex</taxon>
    </lineage>
</organism>
<accession>A0A2J0QZ47</accession>
<evidence type="ECO:0000313" key="2">
    <source>
        <dbReference type="EMBL" id="PJG37981.1"/>
    </source>
</evidence>
<dbReference type="Proteomes" id="UP000229974">
    <property type="component" value="Unassembled WGS sequence"/>
</dbReference>
<dbReference type="STRING" id="299766.BFV68_19295"/>
<sequence length="142" mass="16465">MAISEKQQEIGLKWLGNIRRKYWSEKSEAAEWWDKLTPEWRGVVLHAAAVASGMDVFKAHLSKCYWSELFERLDYRAMIQLRQGISRARLTFEGFGSLSDSDFSKRSANRKVKKAHPIHSSNGVQMIIAPHIVHKMQQQENH</sequence>
<dbReference type="AlphaFoldDB" id="A0A2J0QZ47"/>
<dbReference type="RefSeq" id="WP_058656673.1">
    <property type="nucleotide sequence ID" value="NZ_CP031565.1"/>
</dbReference>
<proteinExistence type="predicted"/>
<reference evidence="1 3" key="1">
    <citation type="journal article" date="2017" name="J. Antimicrob. Chemother.">
        <title>Characterization of the population structure, drug resistance mechanisms and plasmids of the community-associated Enterobacter cloacae complex in China.</title>
        <authorList>
            <person name="Zhou K."/>
            <person name="Yu W."/>
            <person name="Cao X."/>
            <person name="Shen P."/>
            <person name="Lu H."/>
            <person name="Luo Q."/>
            <person name="Rossen J.W.A."/>
            <person name="Xiao Y."/>
        </authorList>
    </citation>
    <scope>NUCLEOTIDE SEQUENCE [LARGE SCALE GENOMIC DNA]</scope>
    <source>
        <strain evidence="1 3">ECC904</strain>
    </source>
</reference>
<dbReference type="EMBL" id="NEEW01000006">
    <property type="protein sequence ID" value="PJD84555.1"/>
    <property type="molecule type" value="Genomic_DNA"/>
</dbReference>
<evidence type="ECO:0000313" key="1">
    <source>
        <dbReference type="EMBL" id="PJD84555.1"/>
    </source>
</evidence>
<dbReference type="OrthoDB" id="6606202at2"/>
<dbReference type="EMBL" id="NMVR01000038">
    <property type="protein sequence ID" value="PJG37981.1"/>
    <property type="molecule type" value="Genomic_DNA"/>
</dbReference>
<name>A0A2J0QZ47_9ENTR</name>
<evidence type="ECO:0000313" key="3">
    <source>
        <dbReference type="Proteomes" id="UP000229974"/>
    </source>
</evidence>
<gene>
    <name evidence="1" type="ORF">B9Q30_15570</name>
    <name evidence="2" type="ORF">CGZ54_20115</name>
</gene>
<comment type="caution">
    <text evidence="1">The sequence shown here is derived from an EMBL/GenBank/DDBJ whole genome shotgun (WGS) entry which is preliminary data.</text>
</comment>
<protein>
    <submittedName>
        <fullName evidence="1">Uncharacterized protein</fullName>
    </submittedName>
</protein>
<dbReference type="Proteomes" id="UP000231328">
    <property type="component" value="Unassembled WGS sequence"/>
</dbReference>